<keyword evidence="3" id="KW-1185">Reference proteome</keyword>
<dbReference type="EMBL" id="JAEMUK010000016">
    <property type="protein sequence ID" value="MBJ7543704.1"/>
    <property type="molecule type" value="Genomic_DNA"/>
</dbReference>
<protein>
    <submittedName>
        <fullName evidence="2">Uncharacterized protein</fullName>
    </submittedName>
</protein>
<evidence type="ECO:0000313" key="3">
    <source>
        <dbReference type="Proteomes" id="UP000623250"/>
    </source>
</evidence>
<dbReference type="RefSeq" id="WP_155954976.1">
    <property type="nucleotide sequence ID" value="NZ_JAEMUK010000016.1"/>
</dbReference>
<evidence type="ECO:0000256" key="1">
    <source>
        <dbReference type="SAM" id="MobiDB-lite"/>
    </source>
</evidence>
<evidence type="ECO:0000313" key="2">
    <source>
        <dbReference type="EMBL" id="MBJ7543704.1"/>
    </source>
</evidence>
<dbReference type="AlphaFoldDB" id="A0A8I1GF84"/>
<name>A0A8I1GF84_9HYPH</name>
<dbReference type="Proteomes" id="UP000623250">
    <property type="component" value="Unassembled WGS sequence"/>
</dbReference>
<organism evidence="2 3">
    <name type="scientific">Rhodomicrobium udaipurense</name>
    <dbReference type="NCBI Taxonomy" id="1202716"/>
    <lineage>
        <taxon>Bacteria</taxon>
        <taxon>Pseudomonadati</taxon>
        <taxon>Pseudomonadota</taxon>
        <taxon>Alphaproteobacteria</taxon>
        <taxon>Hyphomicrobiales</taxon>
        <taxon>Hyphomicrobiaceae</taxon>
        <taxon>Rhodomicrobium</taxon>
    </lineage>
</organism>
<gene>
    <name evidence="2" type="ORF">JDN41_09035</name>
</gene>
<feature type="region of interest" description="Disordered" evidence="1">
    <location>
        <begin position="19"/>
        <end position="38"/>
    </location>
</feature>
<dbReference type="PROSITE" id="PS51257">
    <property type="entry name" value="PROKAR_LIPOPROTEIN"/>
    <property type="match status" value="1"/>
</dbReference>
<feature type="compositionally biased region" description="Polar residues" evidence="1">
    <location>
        <begin position="19"/>
        <end position="28"/>
    </location>
</feature>
<sequence length="112" mass="11291">MRKIGVIMIASALGACATSGDTRLSTGAASGPSEPVSAERVATIEPAKVNHAPYMGFSCEELAGDKARIADDLAAVSAGKAGSQAADVKGQIGRLKGEELAVATAMRSKNCK</sequence>
<accession>A0A8I1GF84</accession>
<comment type="caution">
    <text evidence="2">The sequence shown here is derived from an EMBL/GenBank/DDBJ whole genome shotgun (WGS) entry which is preliminary data.</text>
</comment>
<proteinExistence type="predicted"/>
<reference evidence="2 3" key="1">
    <citation type="submission" date="2020-12" db="EMBL/GenBank/DDBJ databases">
        <title>Revised draft genomes of Rhodomicrobium vannielii ATCC 17100 and Rhodomicrobium udaipurense JA643.</title>
        <authorList>
            <person name="Conners E.M."/>
            <person name="Davenport E.J."/>
            <person name="Bose A."/>
        </authorList>
    </citation>
    <scope>NUCLEOTIDE SEQUENCE [LARGE SCALE GENOMIC DNA]</scope>
    <source>
        <strain evidence="2 3">JA643</strain>
    </source>
</reference>